<evidence type="ECO:0000256" key="1">
    <source>
        <dbReference type="SAM" id="Phobius"/>
    </source>
</evidence>
<comment type="caution">
    <text evidence="2">The sequence shown here is derived from an EMBL/GenBank/DDBJ whole genome shotgun (WGS) entry which is preliminary data.</text>
</comment>
<evidence type="ECO:0000313" key="2">
    <source>
        <dbReference type="EMBL" id="GMR32727.1"/>
    </source>
</evidence>
<feature type="transmembrane region" description="Helical" evidence="1">
    <location>
        <begin position="251"/>
        <end position="270"/>
    </location>
</feature>
<keyword evidence="3" id="KW-1185">Reference proteome</keyword>
<name>A0AAN4Z7F4_9BILA</name>
<keyword evidence="1" id="KW-0472">Membrane</keyword>
<protein>
    <submittedName>
        <fullName evidence="2">Uncharacterized protein</fullName>
    </submittedName>
</protein>
<organism evidence="2 3">
    <name type="scientific">Pristionchus mayeri</name>
    <dbReference type="NCBI Taxonomy" id="1317129"/>
    <lineage>
        <taxon>Eukaryota</taxon>
        <taxon>Metazoa</taxon>
        <taxon>Ecdysozoa</taxon>
        <taxon>Nematoda</taxon>
        <taxon>Chromadorea</taxon>
        <taxon>Rhabditida</taxon>
        <taxon>Rhabditina</taxon>
        <taxon>Diplogasteromorpha</taxon>
        <taxon>Diplogasteroidea</taxon>
        <taxon>Neodiplogasteridae</taxon>
        <taxon>Pristionchus</taxon>
    </lineage>
</organism>
<sequence>MGGGRKGGGAMDMELDLLILGESLLESLVLLLEGGTSLLHDAQLPLSLHLLLLRLRTRLANGVVVAGSLQLVCRIRLDLFGLDLVATSLRLRLVLLEGLSRVLSGVAVDGRGEDVTGGGGDGRGRLLLVSAVLVLIRLTLHFRHHRRSLGLVHRVGVEVGRVVAAPVSSTVVGVGDVVIEGLLVLNLLLVELGSLLLLRWLLSIHLRLVLEGPIAFHILKHVVCEINWSLKHVLHLLCVDLLERIHGLSRFLSTIHLIIVVVVAGVVVRVKAHSVTENHDWIDVEKIRGEGLRETTQNRLLGNEQRGIYTRQF</sequence>
<gene>
    <name evidence="2" type="ORF">PMAYCL1PPCAC_02922</name>
</gene>
<keyword evidence="1" id="KW-1133">Transmembrane helix</keyword>
<dbReference type="AlphaFoldDB" id="A0AAN4Z7F4"/>
<dbReference type="Proteomes" id="UP001328107">
    <property type="component" value="Unassembled WGS sequence"/>
</dbReference>
<evidence type="ECO:0000313" key="3">
    <source>
        <dbReference type="Proteomes" id="UP001328107"/>
    </source>
</evidence>
<proteinExistence type="predicted"/>
<accession>A0AAN4Z7F4</accession>
<keyword evidence="1" id="KW-0812">Transmembrane</keyword>
<dbReference type="EMBL" id="BTRK01000001">
    <property type="protein sequence ID" value="GMR32727.1"/>
    <property type="molecule type" value="Genomic_DNA"/>
</dbReference>
<reference evidence="3" key="1">
    <citation type="submission" date="2022-10" db="EMBL/GenBank/DDBJ databases">
        <title>Genome assembly of Pristionchus species.</title>
        <authorList>
            <person name="Yoshida K."/>
            <person name="Sommer R.J."/>
        </authorList>
    </citation>
    <scope>NUCLEOTIDE SEQUENCE [LARGE SCALE GENOMIC DNA]</scope>
    <source>
        <strain evidence="3">RS5460</strain>
    </source>
</reference>